<comment type="catalytic activity">
    <reaction evidence="14">
        <text>[(1-&gt;4)-alpha-D-galacturonosyl](n) + H2O = alpha-D-galacturonate + [(1-&gt;4)-alpha-D-galacturonosyl](n-1)</text>
        <dbReference type="Rhea" id="RHEA:14117"/>
        <dbReference type="Rhea" id="RHEA-COMP:14570"/>
        <dbReference type="Rhea" id="RHEA-COMP:14572"/>
        <dbReference type="ChEBI" id="CHEBI:15377"/>
        <dbReference type="ChEBI" id="CHEBI:58658"/>
        <dbReference type="ChEBI" id="CHEBI:140523"/>
        <dbReference type="EC" id="3.2.1.67"/>
    </reaction>
</comment>
<keyword evidence="10" id="KW-0961">Cell wall biogenesis/degradation</keyword>
<dbReference type="EC" id="3.2.1.67" evidence="11"/>
<evidence type="ECO:0000256" key="9">
    <source>
        <dbReference type="ARBA" id="ARBA00023295"/>
    </source>
</evidence>
<dbReference type="SUPFAM" id="SSF51126">
    <property type="entry name" value="Pectin lyase-like"/>
    <property type="match status" value="1"/>
</dbReference>
<dbReference type="PANTHER" id="PTHR31736:SF14">
    <property type="entry name" value="EXOPOLYGALACTURONASE X-1-RELATED"/>
    <property type="match status" value="1"/>
</dbReference>
<evidence type="ECO:0000313" key="18">
    <source>
        <dbReference type="Proteomes" id="UP000803884"/>
    </source>
</evidence>
<dbReference type="GO" id="GO:0004650">
    <property type="term" value="F:polygalacturonase activity"/>
    <property type="evidence" value="ECO:0007669"/>
    <property type="project" value="InterPro"/>
</dbReference>
<sequence>MFSSKVFLLATSLSCLATATNSQISVLQNLRSRRPITAATSPQRGKTCLVNSYGDGLTDDSGYVLSAFEECNDGGHVIFLQQTDYIIGAPLDLSNLSHVDIDIQGSITFTNDTDFWEANAFKFDFQDAASFFVLGGEDVNVYGGGVLEGNGQPWWDLFYTNKTIKRPILFATVGLKGGSVSDISLNNSPFWTNIVANSSGVVYTDIKIRAVSHTFSFEKNTDGWDILQSDNIIIQNSTVTNGDDCVSFKPNATNVLVQNLSCNGTHGISVGSLGQYPERIDIVENILVRNISMYNSSEGARIKVWPDSFSEKSANLNGGGGSGSVRNVTYDGMWLDNVDYGITITQCYGQDDEDECFKHPARLNISDITFKSIRGWTNRVFAPLVAHVVCSSPETCSNIRAENIDVRSINGSHQATCRNVDTAMLDLDCTEWSKGYNPA</sequence>
<keyword evidence="9 15" id="KW-0326">Glycosidase</keyword>
<dbReference type="InterPro" id="IPR012334">
    <property type="entry name" value="Pectin_lyas_fold"/>
</dbReference>
<comment type="caution">
    <text evidence="17">The sequence shown here is derived from an EMBL/GenBank/DDBJ whole genome shotgun (WGS) entry which is preliminary data.</text>
</comment>
<comment type="subcellular location">
    <subcellularLocation>
        <location evidence="1">Secreted</location>
    </subcellularLocation>
</comment>
<evidence type="ECO:0000256" key="8">
    <source>
        <dbReference type="ARBA" id="ARBA00023180"/>
    </source>
</evidence>
<proteinExistence type="inferred from homology"/>
<evidence type="ECO:0000256" key="4">
    <source>
        <dbReference type="ARBA" id="ARBA00022729"/>
    </source>
</evidence>
<evidence type="ECO:0000256" key="7">
    <source>
        <dbReference type="ARBA" id="ARBA00023157"/>
    </source>
</evidence>
<keyword evidence="7" id="KW-1015">Disulfide bond</keyword>
<evidence type="ECO:0000256" key="2">
    <source>
        <dbReference type="ARBA" id="ARBA00008834"/>
    </source>
</evidence>
<dbReference type="Proteomes" id="UP000803884">
    <property type="component" value="Unassembled WGS sequence"/>
</dbReference>
<accession>A0AB34KS44</accession>
<organism evidence="17 18">
    <name type="scientific">Cladosporium halotolerans</name>
    <dbReference type="NCBI Taxonomy" id="1052096"/>
    <lineage>
        <taxon>Eukaryota</taxon>
        <taxon>Fungi</taxon>
        <taxon>Dikarya</taxon>
        <taxon>Ascomycota</taxon>
        <taxon>Pezizomycotina</taxon>
        <taxon>Dothideomycetes</taxon>
        <taxon>Dothideomycetidae</taxon>
        <taxon>Cladosporiales</taxon>
        <taxon>Cladosporiaceae</taxon>
        <taxon>Cladosporium</taxon>
    </lineage>
</organism>
<reference evidence="17 18" key="1">
    <citation type="journal article" date="2020" name="Microbiol. Resour. Announc.">
        <title>Draft Genome Sequence of a Cladosporium Species Isolated from the Mesophotic Ascidian Didemnum maculosum.</title>
        <authorList>
            <person name="Gioti A."/>
            <person name="Siaperas R."/>
            <person name="Nikolaivits E."/>
            <person name="Le Goff G."/>
            <person name="Ouazzani J."/>
            <person name="Kotoulas G."/>
            <person name="Topakas E."/>
        </authorList>
    </citation>
    <scope>NUCLEOTIDE SEQUENCE [LARGE SCALE GENOMIC DNA]</scope>
    <source>
        <strain evidence="17 18">TM138-S3</strain>
    </source>
</reference>
<dbReference type="InterPro" id="IPR000743">
    <property type="entry name" value="Glyco_hydro_28"/>
</dbReference>
<evidence type="ECO:0000256" key="16">
    <source>
        <dbReference type="SAM" id="SignalP"/>
    </source>
</evidence>
<dbReference type="PANTHER" id="PTHR31736">
    <property type="match status" value="1"/>
</dbReference>
<feature type="chain" id="PRO_5044301282" description="galacturonan 1,4-alpha-galacturonidase" evidence="16">
    <location>
        <begin position="23"/>
        <end position="439"/>
    </location>
</feature>
<dbReference type="SMART" id="SM00710">
    <property type="entry name" value="PbH1"/>
    <property type="match status" value="5"/>
</dbReference>
<dbReference type="GO" id="GO:0071555">
    <property type="term" value="P:cell wall organization"/>
    <property type="evidence" value="ECO:0007669"/>
    <property type="project" value="UniProtKB-KW"/>
</dbReference>
<evidence type="ECO:0000256" key="15">
    <source>
        <dbReference type="RuleBase" id="RU361169"/>
    </source>
</evidence>
<dbReference type="GO" id="GO:0045490">
    <property type="term" value="P:pectin catabolic process"/>
    <property type="evidence" value="ECO:0007669"/>
    <property type="project" value="UniProtKB-ARBA"/>
</dbReference>
<evidence type="ECO:0000256" key="5">
    <source>
        <dbReference type="ARBA" id="ARBA00022737"/>
    </source>
</evidence>
<evidence type="ECO:0000256" key="3">
    <source>
        <dbReference type="ARBA" id="ARBA00022525"/>
    </source>
</evidence>
<dbReference type="InterPro" id="IPR011050">
    <property type="entry name" value="Pectin_lyase_fold/virulence"/>
</dbReference>
<dbReference type="InterPro" id="IPR006626">
    <property type="entry name" value="PbH1"/>
</dbReference>
<dbReference type="Pfam" id="PF00295">
    <property type="entry name" value="Glyco_hydro_28"/>
    <property type="match status" value="1"/>
</dbReference>
<dbReference type="GO" id="GO:0047911">
    <property type="term" value="F:galacturan 1,4-alpha-galacturonidase activity"/>
    <property type="evidence" value="ECO:0007669"/>
    <property type="project" value="UniProtKB-EC"/>
</dbReference>
<evidence type="ECO:0000256" key="6">
    <source>
        <dbReference type="ARBA" id="ARBA00022801"/>
    </source>
</evidence>
<evidence type="ECO:0000256" key="12">
    <source>
        <dbReference type="ARBA" id="ARBA00041604"/>
    </source>
</evidence>
<keyword evidence="4 16" id="KW-0732">Signal</keyword>
<keyword evidence="5" id="KW-0677">Repeat</keyword>
<keyword evidence="6 15" id="KW-0378">Hydrolase</keyword>
<evidence type="ECO:0000256" key="13">
    <source>
        <dbReference type="ARBA" id="ARBA00043142"/>
    </source>
</evidence>
<dbReference type="GO" id="GO:0005576">
    <property type="term" value="C:extracellular region"/>
    <property type="evidence" value="ECO:0007669"/>
    <property type="project" value="UniProtKB-SubCell"/>
</dbReference>
<keyword evidence="8" id="KW-0325">Glycoprotein</keyword>
<name>A0AB34KS44_9PEZI</name>
<dbReference type="RefSeq" id="XP_069231023.1">
    <property type="nucleotide sequence ID" value="XM_069371777.1"/>
</dbReference>
<dbReference type="GeneID" id="96004615"/>
<evidence type="ECO:0000256" key="14">
    <source>
        <dbReference type="ARBA" id="ARBA00048766"/>
    </source>
</evidence>
<feature type="signal peptide" evidence="16">
    <location>
        <begin position="1"/>
        <end position="22"/>
    </location>
</feature>
<comment type="similarity">
    <text evidence="2 15">Belongs to the glycosyl hydrolase 28 family.</text>
</comment>
<gene>
    <name evidence="17" type="ORF">WHR41_03171</name>
</gene>
<evidence type="ECO:0000313" key="17">
    <source>
        <dbReference type="EMBL" id="KAL1587918.1"/>
    </source>
</evidence>
<evidence type="ECO:0000256" key="1">
    <source>
        <dbReference type="ARBA" id="ARBA00004613"/>
    </source>
</evidence>
<evidence type="ECO:0000256" key="11">
    <source>
        <dbReference type="ARBA" id="ARBA00038933"/>
    </source>
</evidence>
<keyword evidence="18" id="KW-1185">Reference proteome</keyword>
<dbReference type="Gene3D" id="2.160.20.10">
    <property type="entry name" value="Single-stranded right-handed beta-helix, Pectin lyase-like"/>
    <property type="match status" value="1"/>
</dbReference>
<evidence type="ECO:0000256" key="10">
    <source>
        <dbReference type="ARBA" id="ARBA00023316"/>
    </source>
</evidence>
<protein>
    <recommendedName>
        <fullName evidence="11">galacturonan 1,4-alpha-galacturonidase</fullName>
        <ecNumber evidence="11">3.2.1.67</ecNumber>
    </recommendedName>
    <alternativeName>
        <fullName evidence="13">Galacturan 1,4-alpha-galacturonidase</fullName>
    </alternativeName>
    <alternativeName>
        <fullName evidence="12">Poly(1,4-alpha-D-galacturonide)galacturonohydrolase</fullName>
    </alternativeName>
</protein>
<dbReference type="AlphaFoldDB" id="A0AB34KS44"/>
<dbReference type="EMBL" id="JAAQHG020000008">
    <property type="protein sequence ID" value="KAL1587918.1"/>
    <property type="molecule type" value="Genomic_DNA"/>
</dbReference>
<keyword evidence="3" id="KW-0964">Secreted</keyword>